<feature type="region of interest" description="Disordered" evidence="1">
    <location>
        <begin position="316"/>
        <end position="340"/>
    </location>
</feature>
<accession>A0A6C1EH71</accession>
<feature type="region of interest" description="Disordered" evidence="1">
    <location>
        <begin position="276"/>
        <end position="301"/>
    </location>
</feature>
<keyword evidence="3" id="KW-1185">Reference proteome</keyword>
<dbReference type="OrthoDB" id="4069939at2759"/>
<dbReference type="Proteomes" id="UP000501346">
    <property type="component" value="Chromosome SeXV-SeVIII"/>
</dbReference>
<protein>
    <submittedName>
        <fullName evidence="2">Uncharacterized protein</fullName>
    </submittedName>
</protein>
<evidence type="ECO:0000313" key="3">
    <source>
        <dbReference type="Proteomes" id="UP000501346"/>
    </source>
</evidence>
<dbReference type="AlphaFoldDB" id="A0A6C1EH71"/>
<evidence type="ECO:0000313" key="2">
    <source>
        <dbReference type="EMBL" id="QID88057.1"/>
    </source>
</evidence>
<evidence type="ECO:0000256" key="1">
    <source>
        <dbReference type="SAM" id="MobiDB-lite"/>
    </source>
</evidence>
<reference evidence="2 3" key="1">
    <citation type="journal article" date="2019" name="BMC Genomics">
        <title>Chromosome level assembly and comparative genome analysis confirm lager-brewing yeasts originated from a single hybridization.</title>
        <authorList>
            <person name="Salazar A.N."/>
            <person name="Gorter de Vries A.R."/>
            <person name="van den Broek M."/>
            <person name="Brouwers N."/>
            <person name="de la Torre Cortes P."/>
            <person name="Kuijpers N.G.A."/>
            <person name="Daran J.G."/>
            <person name="Abeel T."/>
        </authorList>
    </citation>
    <scope>NUCLEOTIDE SEQUENCE [LARGE SCALE GENOMIC DNA]</scope>
    <source>
        <strain evidence="2 3">CBS 1483</strain>
    </source>
</reference>
<feature type="compositionally biased region" description="Low complexity" evidence="1">
    <location>
        <begin position="276"/>
        <end position="295"/>
    </location>
</feature>
<sequence>MQRASIYAHHSSKTKKSSIQRLSATDVSIKEEKEPCELHEKLLCLECQELMQEKMNHVLKRSVSYNAVNNTKRRSSVRNINRSLSQSSCYSAGSNMTAQLNNESFNEFLCFLSGEEYYSRVNSLWEHLPSETKDMFVAKALAKKKAIINRDLSHNDVDILQSDSIPTSTTWRSKYRNTKSTDSRFGESSNDNNTNDLVDHLYNHEVAEEEKKALLAENLLLEEQASSIPEERDTCVGQMPDVQYLQEVKLWRDRQEITEKIKELTMLIEKFERYTVSPTTTKPSSKTKDGTPTSTGFSDRDLYQRGVLKHIEVTQRPTQVRDSIDSPVNPERPSQSQKKHNIIDRIARGSKKFVRSFKRKKRPAKLDIYRKPNPTLRVLVDPKNLQKLSRE</sequence>
<name>A0A6C1EH71_SACPS</name>
<organism evidence="2 3">
    <name type="scientific">Saccharomyces pastorianus</name>
    <name type="common">Lager yeast</name>
    <name type="synonym">Saccharomyces cerevisiae x Saccharomyces eubayanus</name>
    <dbReference type="NCBI Taxonomy" id="27292"/>
    <lineage>
        <taxon>Eukaryota</taxon>
        <taxon>Fungi</taxon>
        <taxon>Dikarya</taxon>
        <taxon>Ascomycota</taxon>
        <taxon>Saccharomycotina</taxon>
        <taxon>Saccharomycetes</taxon>
        <taxon>Saccharomycetales</taxon>
        <taxon>Saccharomycetaceae</taxon>
        <taxon>Saccharomyces</taxon>
    </lineage>
</organism>
<dbReference type="EMBL" id="CP049012">
    <property type="protein sequence ID" value="QID88057.1"/>
    <property type="molecule type" value="Genomic_DNA"/>
</dbReference>
<proteinExistence type="predicted"/>
<gene>
    <name evidence="2" type="ORF">GRS66_010762</name>
</gene>